<dbReference type="InterPro" id="IPR001867">
    <property type="entry name" value="OmpR/PhoB-type_DNA-bd"/>
</dbReference>
<evidence type="ECO:0000256" key="4">
    <source>
        <dbReference type="ARBA" id="ARBA00023125"/>
    </source>
</evidence>
<dbReference type="EMBL" id="JAPJDZ010000012">
    <property type="protein sequence ID" value="MDP5135696.1"/>
    <property type="molecule type" value="Genomic_DNA"/>
</dbReference>
<keyword evidence="3" id="KW-0805">Transcription regulation</keyword>
<keyword evidence="5" id="KW-0804">Transcription</keyword>
<dbReference type="SMART" id="SM00448">
    <property type="entry name" value="REC"/>
    <property type="match status" value="1"/>
</dbReference>
<dbReference type="Gene3D" id="6.10.250.690">
    <property type="match status" value="1"/>
</dbReference>
<feature type="modified residue" description="4-aspartylphosphate" evidence="6">
    <location>
        <position position="55"/>
    </location>
</feature>
<feature type="DNA-binding region" description="OmpR/PhoB-type" evidence="7">
    <location>
        <begin position="135"/>
        <end position="234"/>
    </location>
</feature>
<dbReference type="Gene3D" id="3.40.50.2300">
    <property type="match status" value="1"/>
</dbReference>
<keyword evidence="2" id="KW-0902">Two-component regulatory system</keyword>
<dbReference type="PROSITE" id="PS51755">
    <property type="entry name" value="OMPR_PHOB"/>
    <property type="match status" value="1"/>
</dbReference>
<dbReference type="Pfam" id="PF00072">
    <property type="entry name" value="Response_reg"/>
    <property type="match status" value="1"/>
</dbReference>
<keyword evidence="1 6" id="KW-0597">Phosphoprotein</keyword>
<dbReference type="InterPro" id="IPR039420">
    <property type="entry name" value="WalR-like"/>
</dbReference>
<dbReference type="Proteomes" id="UP001231109">
    <property type="component" value="Unassembled WGS sequence"/>
</dbReference>
<dbReference type="CDD" id="cd00383">
    <property type="entry name" value="trans_reg_C"/>
    <property type="match status" value="1"/>
</dbReference>
<dbReference type="RefSeq" id="WP_305974784.1">
    <property type="nucleotide sequence ID" value="NZ_JAPJDZ010000012.1"/>
</dbReference>
<evidence type="ECO:0000256" key="3">
    <source>
        <dbReference type="ARBA" id="ARBA00023015"/>
    </source>
</evidence>
<dbReference type="SUPFAM" id="SSF52172">
    <property type="entry name" value="CheY-like"/>
    <property type="match status" value="1"/>
</dbReference>
<dbReference type="InterPro" id="IPR036388">
    <property type="entry name" value="WH-like_DNA-bd_sf"/>
</dbReference>
<dbReference type="InterPro" id="IPR001789">
    <property type="entry name" value="Sig_transdc_resp-reg_receiver"/>
</dbReference>
<dbReference type="InterPro" id="IPR011006">
    <property type="entry name" value="CheY-like_superfamily"/>
</dbReference>
<dbReference type="PANTHER" id="PTHR48111:SF1">
    <property type="entry name" value="TWO-COMPONENT RESPONSE REGULATOR ORR33"/>
    <property type="match status" value="1"/>
</dbReference>
<evidence type="ECO:0000259" key="8">
    <source>
        <dbReference type="PROSITE" id="PS50110"/>
    </source>
</evidence>
<organism evidence="10 11">
    <name type="scientific">Rheinheimera baltica</name>
    <dbReference type="NCBI Taxonomy" id="67576"/>
    <lineage>
        <taxon>Bacteria</taxon>
        <taxon>Pseudomonadati</taxon>
        <taxon>Pseudomonadota</taxon>
        <taxon>Gammaproteobacteria</taxon>
        <taxon>Chromatiales</taxon>
        <taxon>Chromatiaceae</taxon>
        <taxon>Rheinheimera</taxon>
    </lineage>
</organism>
<evidence type="ECO:0000259" key="9">
    <source>
        <dbReference type="PROSITE" id="PS51755"/>
    </source>
</evidence>
<proteinExistence type="predicted"/>
<dbReference type="SMART" id="SM00862">
    <property type="entry name" value="Trans_reg_C"/>
    <property type="match status" value="1"/>
</dbReference>
<protein>
    <submittedName>
        <fullName evidence="10">Response regulator transcription factor</fullName>
    </submittedName>
</protein>
<name>A0ABT9HX58_9GAMM</name>
<dbReference type="Pfam" id="PF00486">
    <property type="entry name" value="Trans_reg_C"/>
    <property type="match status" value="1"/>
</dbReference>
<feature type="domain" description="OmpR/PhoB-type" evidence="9">
    <location>
        <begin position="135"/>
        <end position="234"/>
    </location>
</feature>
<dbReference type="PANTHER" id="PTHR48111">
    <property type="entry name" value="REGULATOR OF RPOS"/>
    <property type="match status" value="1"/>
</dbReference>
<dbReference type="Gene3D" id="1.10.10.10">
    <property type="entry name" value="Winged helix-like DNA-binding domain superfamily/Winged helix DNA-binding domain"/>
    <property type="match status" value="1"/>
</dbReference>
<evidence type="ECO:0000313" key="10">
    <source>
        <dbReference type="EMBL" id="MDP5135696.1"/>
    </source>
</evidence>
<feature type="domain" description="Response regulatory" evidence="8">
    <location>
        <begin position="6"/>
        <end position="120"/>
    </location>
</feature>
<keyword evidence="11" id="KW-1185">Reference proteome</keyword>
<sequence length="238" mass="26803">MHNKSMVLVVEDDADIAALLIQSLKQAGFEVCHSVSCHQALVLARQQRFSLVTLDLSLPDGDGLDLCRHLKDLNPELAILMVSARHSETDMIVGLELGADDYISKPFSLREFQARVRSLMRRVELLKNSSVNQPANMLRVGTLVIDKSTHRVVLEGAAIDLTATEFELLEFLARQPYRVFSRSQLLASVWGYQHSGYEHTVNSHINRLRNKLEKDPAQPKIVETIWGVGYRFNPETVA</sequence>
<gene>
    <name evidence="10" type="ORF">ORJ04_07015</name>
</gene>
<comment type="caution">
    <text evidence="10">The sequence shown here is derived from an EMBL/GenBank/DDBJ whole genome shotgun (WGS) entry which is preliminary data.</text>
</comment>
<reference evidence="10 11" key="1">
    <citation type="submission" date="2022-11" db="EMBL/GenBank/DDBJ databases">
        <title>Viruses from the air-sea interface of a natural surface slick.</title>
        <authorList>
            <person name="Rahlff J."/>
            <person name="Holmfeldt K."/>
        </authorList>
    </citation>
    <scope>NUCLEOTIDE SEQUENCE [LARGE SCALE GENOMIC DNA]</scope>
    <source>
        <strain evidence="10 11">SMS4</strain>
    </source>
</reference>
<evidence type="ECO:0000256" key="5">
    <source>
        <dbReference type="ARBA" id="ARBA00023163"/>
    </source>
</evidence>
<evidence type="ECO:0000256" key="1">
    <source>
        <dbReference type="ARBA" id="ARBA00022553"/>
    </source>
</evidence>
<evidence type="ECO:0000256" key="7">
    <source>
        <dbReference type="PROSITE-ProRule" id="PRU01091"/>
    </source>
</evidence>
<evidence type="ECO:0000256" key="2">
    <source>
        <dbReference type="ARBA" id="ARBA00023012"/>
    </source>
</evidence>
<accession>A0ABT9HX58</accession>
<evidence type="ECO:0000313" key="11">
    <source>
        <dbReference type="Proteomes" id="UP001231109"/>
    </source>
</evidence>
<keyword evidence="4 7" id="KW-0238">DNA-binding</keyword>
<evidence type="ECO:0000256" key="6">
    <source>
        <dbReference type="PROSITE-ProRule" id="PRU00169"/>
    </source>
</evidence>
<dbReference type="PROSITE" id="PS50110">
    <property type="entry name" value="RESPONSE_REGULATORY"/>
    <property type="match status" value="1"/>
</dbReference>